<sequence length="58" mass="6388">MSQEIPIEIGVICKCGQAFKHVLNFVNHAKKCDKFAKTDSGLKRIAEQLLSLKEGSLA</sequence>
<organism evidence="2 3">
    <name type="scientific">Nitrososphaera gargensis (strain Ga9.2)</name>
    <dbReference type="NCBI Taxonomy" id="1237085"/>
    <lineage>
        <taxon>Archaea</taxon>
        <taxon>Nitrososphaerota</taxon>
        <taxon>Nitrososphaeria</taxon>
        <taxon>Nitrososphaerales</taxon>
        <taxon>Nitrososphaeraceae</taxon>
        <taxon>Nitrososphaera</taxon>
    </lineage>
</organism>
<dbReference type="KEGG" id="nga:Ngar_c03180"/>
<dbReference type="GeneID" id="58787620"/>
<accession>K0I7R2</accession>
<dbReference type="KEGG" id="nga:Ngar_c03480"/>
<dbReference type="EMBL" id="CP002408">
    <property type="protein sequence ID" value="AFU57296.1"/>
    <property type="molecule type" value="Genomic_DNA"/>
</dbReference>
<dbReference type="AlphaFoldDB" id="K0I7R2"/>
<reference evidence="2 3" key="1">
    <citation type="journal article" date="2012" name="Environ. Microbiol.">
        <title>The genome of the ammonia-oxidizing Candidatus Nitrososphaera gargensis: insights into metabolic versatility and environmental adaptations.</title>
        <authorList>
            <person name="Spang A."/>
            <person name="Poehlein A."/>
            <person name="Offre P."/>
            <person name="Zumbragel S."/>
            <person name="Haider S."/>
            <person name="Rychlik N."/>
            <person name="Nowka B."/>
            <person name="Schmeisser C."/>
            <person name="Lebedeva E.V."/>
            <person name="Rattei T."/>
            <person name="Bohm C."/>
            <person name="Schmid M."/>
            <person name="Galushko A."/>
            <person name="Hatzenpichler R."/>
            <person name="Weinmaier T."/>
            <person name="Daniel R."/>
            <person name="Schleper C."/>
            <person name="Spieck E."/>
            <person name="Streit W."/>
            <person name="Wagner M."/>
        </authorList>
    </citation>
    <scope>NUCLEOTIDE SEQUENCE [LARGE SCALE GENOMIC DNA]</scope>
    <source>
        <strain evidence="2">Enrichment culture Ga9.2</strain>
        <strain evidence="3">Ga9.2</strain>
    </source>
</reference>
<evidence type="ECO:0000313" key="2">
    <source>
        <dbReference type="EMBL" id="AFU57296.1"/>
    </source>
</evidence>
<dbReference type="InParanoid" id="K0I7R2"/>
<dbReference type="EMBL" id="CP002408">
    <property type="protein sequence ID" value="AFU57266.1"/>
    <property type="molecule type" value="Genomic_DNA"/>
</dbReference>
<dbReference type="Proteomes" id="UP000008037">
    <property type="component" value="Chromosome"/>
</dbReference>
<proteinExistence type="predicted"/>
<protein>
    <submittedName>
        <fullName evidence="2">Uncharacterized protein</fullName>
    </submittedName>
</protein>
<evidence type="ECO:0000313" key="3">
    <source>
        <dbReference type="Proteomes" id="UP000008037"/>
    </source>
</evidence>
<evidence type="ECO:0000313" key="1">
    <source>
        <dbReference type="EMBL" id="AFU57266.1"/>
    </source>
</evidence>
<name>K0I7R2_NITGG</name>
<dbReference type="RefSeq" id="WP_015017839.1">
    <property type="nucleotide sequence ID" value="NC_018719.1"/>
</dbReference>
<gene>
    <name evidence="1" type="ordered locus">Ngar_c03180</name>
    <name evidence="2" type="ordered locus">Ngar_c03480</name>
</gene>
<dbReference type="HOGENOM" id="CLU_2968564_0_0_2"/>
<dbReference type="BioCyc" id="CNIT1237085:G1324-318-MONOMER"/>
<keyword evidence="3" id="KW-1185">Reference proteome</keyword>